<dbReference type="PANTHER" id="PTHR46796">
    <property type="entry name" value="HTH-TYPE TRANSCRIPTIONAL ACTIVATOR RHAS-RELATED"/>
    <property type="match status" value="1"/>
</dbReference>
<evidence type="ECO:0000256" key="1">
    <source>
        <dbReference type="ARBA" id="ARBA00023015"/>
    </source>
</evidence>
<evidence type="ECO:0000256" key="2">
    <source>
        <dbReference type="ARBA" id="ARBA00023125"/>
    </source>
</evidence>
<dbReference type="PROSITE" id="PS00041">
    <property type="entry name" value="HTH_ARAC_FAMILY_1"/>
    <property type="match status" value="1"/>
</dbReference>
<name>A0A940WHB4_9ACTN</name>
<dbReference type="InterPro" id="IPR018060">
    <property type="entry name" value="HTH_AraC"/>
</dbReference>
<dbReference type="Gene3D" id="1.10.10.60">
    <property type="entry name" value="Homeodomain-like"/>
    <property type="match status" value="2"/>
</dbReference>
<proteinExistence type="predicted"/>
<comment type="caution">
    <text evidence="5">The sequence shown here is derived from an EMBL/GenBank/DDBJ whole genome shotgun (WGS) entry which is preliminary data.</text>
</comment>
<evidence type="ECO:0000313" key="6">
    <source>
        <dbReference type="Proteomes" id="UP000674234"/>
    </source>
</evidence>
<dbReference type="RefSeq" id="WP_210155321.1">
    <property type="nucleotide sequence ID" value="NZ_JAFCNB010000004.1"/>
</dbReference>
<dbReference type="PANTHER" id="PTHR46796:SF6">
    <property type="entry name" value="ARAC SUBFAMILY"/>
    <property type="match status" value="1"/>
</dbReference>
<keyword evidence="3" id="KW-0804">Transcription</keyword>
<keyword evidence="1" id="KW-0805">Transcription regulation</keyword>
<dbReference type="PRINTS" id="PR00032">
    <property type="entry name" value="HTHARAC"/>
</dbReference>
<dbReference type="EMBL" id="JAFCNB010000004">
    <property type="protein sequence ID" value="MBP2704012.1"/>
    <property type="molecule type" value="Genomic_DNA"/>
</dbReference>
<evidence type="ECO:0000256" key="3">
    <source>
        <dbReference type="ARBA" id="ARBA00023163"/>
    </source>
</evidence>
<evidence type="ECO:0000313" key="5">
    <source>
        <dbReference type="EMBL" id="MBP2704012.1"/>
    </source>
</evidence>
<sequence>MRRTPADAFGRSRTAESALPARRLLSSEDLGWRTLLARTYRDSPVAEEFATAASPDLLVVLVTSGSYLIESRKGRSWRRAAYHPGSVGVTAPGNVSVLRWRSTAPEPLESLHIHIGGALVEETCRLLGEEGLRTPGPLPDALHLDDQLVVAAGRAISRGLREGVGPLYADSLAQTLAVHLLYRAHGRVSPVTGGPGPASPWSGGPAASGKAVLGPRALGLVTSYMREHLHEDIRLDDLAAQANLSKYHLLRMFASSTGFTPHRYLTRLRLDHASDLLRDTSQTILQVSIACGYRSPGQFAAAFRRRYGVAPSEFRRSHGLVPADGAIPGDAAAIEGENDGA</sequence>
<dbReference type="GO" id="GO:0043565">
    <property type="term" value="F:sequence-specific DNA binding"/>
    <property type="evidence" value="ECO:0007669"/>
    <property type="project" value="InterPro"/>
</dbReference>
<protein>
    <submittedName>
        <fullName evidence="5">Helix-turn-helix transcriptional regulator</fullName>
    </submittedName>
</protein>
<dbReference type="AlphaFoldDB" id="A0A940WHB4"/>
<keyword evidence="2" id="KW-0238">DNA-binding</keyword>
<dbReference type="InterPro" id="IPR009057">
    <property type="entry name" value="Homeodomain-like_sf"/>
</dbReference>
<dbReference type="PROSITE" id="PS01124">
    <property type="entry name" value="HTH_ARAC_FAMILY_2"/>
    <property type="match status" value="1"/>
</dbReference>
<dbReference type="Proteomes" id="UP000674234">
    <property type="component" value="Unassembled WGS sequence"/>
</dbReference>
<dbReference type="SMART" id="SM00342">
    <property type="entry name" value="HTH_ARAC"/>
    <property type="match status" value="1"/>
</dbReference>
<dbReference type="InterPro" id="IPR018062">
    <property type="entry name" value="HTH_AraC-typ_CS"/>
</dbReference>
<keyword evidence="6" id="KW-1185">Reference proteome</keyword>
<reference evidence="5" key="1">
    <citation type="submission" date="2021-02" db="EMBL/GenBank/DDBJ databases">
        <title>Draft genome sequence of Microbispora sp. RL4-1S isolated from rice leaves in Thailand.</title>
        <authorList>
            <person name="Muangham S."/>
            <person name="Duangmal K."/>
        </authorList>
    </citation>
    <scope>NUCLEOTIDE SEQUENCE</scope>
    <source>
        <strain evidence="5">RL4-1S</strain>
    </source>
</reference>
<feature type="domain" description="HTH araC/xylS-type" evidence="4">
    <location>
        <begin position="219"/>
        <end position="317"/>
    </location>
</feature>
<gene>
    <name evidence="5" type="ORF">JOL79_09350</name>
</gene>
<dbReference type="InterPro" id="IPR050204">
    <property type="entry name" value="AraC_XylS_family_regulators"/>
</dbReference>
<dbReference type="InterPro" id="IPR020449">
    <property type="entry name" value="Tscrpt_reg_AraC-type_HTH"/>
</dbReference>
<dbReference type="GO" id="GO:0003700">
    <property type="term" value="F:DNA-binding transcription factor activity"/>
    <property type="evidence" value="ECO:0007669"/>
    <property type="project" value="InterPro"/>
</dbReference>
<organism evidence="5 6">
    <name type="scientific">Microbispora oryzae</name>
    <dbReference type="NCBI Taxonomy" id="2806554"/>
    <lineage>
        <taxon>Bacteria</taxon>
        <taxon>Bacillati</taxon>
        <taxon>Actinomycetota</taxon>
        <taxon>Actinomycetes</taxon>
        <taxon>Streptosporangiales</taxon>
        <taxon>Streptosporangiaceae</taxon>
        <taxon>Microbispora</taxon>
    </lineage>
</organism>
<dbReference type="Pfam" id="PF12833">
    <property type="entry name" value="HTH_18"/>
    <property type="match status" value="1"/>
</dbReference>
<accession>A0A940WHB4</accession>
<dbReference type="SUPFAM" id="SSF46689">
    <property type="entry name" value="Homeodomain-like"/>
    <property type="match status" value="2"/>
</dbReference>
<evidence type="ECO:0000259" key="4">
    <source>
        <dbReference type="PROSITE" id="PS01124"/>
    </source>
</evidence>